<protein>
    <submittedName>
        <fullName evidence="2">Uncharacterized protein</fullName>
    </submittedName>
</protein>
<evidence type="ECO:0000313" key="2">
    <source>
        <dbReference type="EMBL" id="AEO62532.1"/>
    </source>
</evidence>
<feature type="compositionally biased region" description="Gly residues" evidence="1">
    <location>
        <begin position="11"/>
        <end position="20"/>
    </location>
</feature>
<accession>G2QRI7</accession>
<evidence type="ECO:0000313" key="3">
    <source>
        <dbReference type="Proteomes" id="UP000008181"/>
    </source>
</evidence>
<sequence>MPIPPPPVGAGWPGMAGGVPGPRVRPGMEPQIVQVEPGKPPKKRDKGGAPSSMLGWMAGSKPKAAGKKKSKH</sequence>
<name>G2QRI7_THETT</name>
<gene>
    <name evidence="2" type="ORF">THITE_2169213</name>
</gene>
<dbReference type="Proteomes" id="UP000008181">
    <property type="component" value="Chromosome 1"/>
</dbReference>
<dbReference type="GeneID" id="11523459"/>
<dbReference type="HOGENOM" id="CLU_2723983_0_0_1"/>
<dbReference type="AlphaFoldDB" id="G2QRI7"/>
<proteinExistence type="predicted"/>
<feature type="region of interest" description="Disordered" evidence="1">
    <location>
        <begin position="1"/>
        <end position="72"/>
    </location>
</feature>
<reference evidence="2 3" key="1">
    <citation type="journal article" date="2011" name="Nat. Biotechnol.">
        <title>Comparative genomic analysis of the thermophilic biomass-degrading fungi Myceliophthora thermophila and Thielavia terrestris.</title>
        <authorList>
            <person name="Berka R.M."/>
            <person name="Grigoriev I.V."/>
            <person name="Otillar R."/>
            <person name="Salamov A."/>
            <person name="Grimwood J."/>
            <person name="Reid I."/>
            <person name="Ishmael N."/>
            <person name="John T."/>
            <person name="Darmond C."/>
            <person name="Moisan M.-C."/>
            <person name="Henrissat B."/>
            <person name="Coutinho P.M."/>
            <person name="Lombard V."/>
            <person name="Natvig D.O."/>
            <person name="Lindquist E."/>
            <person name="Schmutz J."/>
            <person name="Lucas S."/>
            <person name="Harris P."/>
            <person name="Powlowski J."/>
            <person name="Bellemare A."/>
            <person name="Taylor D."/>
            <person name="Butler G."/>
            <person name="de Vries R.P."/>
            <person name="Allijn I.E."/>
            <person name="van den Brink J."/>
            <person name="Ushinsky S."/>
            <person name="Storms R."/>
            <person name="Powell A.J."/>
            <person name="Paulsen I.T."/>
            <person name="Elbourne L.D.H."/>
            <person name="Baker S.E."/>
            <person name="Magnuson J."/>
            <person name="LaBoissiere S."/>
            <person name="Clutterbuck A.J."/>
            <person name="Martinez D."/>
            <person name="Wogulis M."/>
            <person name="de Leon A.L."/>
            <person name="Rey M.W."/>
            <person name="Tsang A."/>
        </authorList>
    </citation>
    <scope>NUCLEOTIDE SEQUENCE [LARGE SCALE GENOMIC DNA]</scope>
    <source>
        <strain evidence="3">ATCC 38088 / NRRL 8126</strain>
    </source>
</reference>
<organism evidence="2 3">
    <name type="scientific">Thermothielavioides terrestris (strain ATCC 38088 / NRRL 8126)</name>
    <name type="common">Thielavia terrestris</name>
    <dbReference type="NCBI Taxonomy" id="578455"/>
    <lineage>
        <taxon>Eukaryota</taxon>
        <taxon>Fungi</taxon>
        <taxon>Dikarya</taxon>
        <taxon>Ascomycota</taxon>
        <taxon>Pezizomycotina</taxon>
        <taxon>Sordariomycetes</taxon>
        <taxon>Sordariomycetidae</taxon>
        <taxon>Sordariales</taxon>
        <taxon>Chaetomiaceae</taxon>
        <taxon>Thermothielavioides</taxon>
        <taxon>Thermothielavioides terrestris</taxon>
    </lineage>
</organism>
<dbReference type="KEGG" id="ttt:THITE_2169213"/>
<keyword evidence="3" id="KW-1185">Reference proteome</keyword>
<dbReference type="RefSeq" id="XP_003648868.1">
    <property type="nucleotide sequence ID" value="XM_003648820.1"/>
</dbReference>
<evidence type="ECO:0000256" key="1">
    <source>
        <dbReference type="SAM" id="MobiDB-lite"/>
    </source>
</evidence>
<feature type="compositionally biased region" description="Low complexity" evidence="1">
    <location>
        <begin position="21"/>
        <end position="30"/>
    </location>
</feature>
<dbReference type="EMBL" id="CP003009">
    <property type="protein sequence ID" value="AEO62532.1"/>
    <property type="molecule type" value="Genomic_DNA"/>
</dbReference>